<evidence type="ECO:0000313" key="16">
    <source>
        <dbReference type="Proteomes" id="UP001165135"/>
    </source>
</evidence>
<evidence type="ECO:0000256" key="8">
    <source>
        <dbReference type="ARBA" id="ARBA00022777"/>
    </source>
</evidence>
<reference evidence="15" key="1">
    <citation type="submission" date="2023-03" db="EMBL/GenBank/DDBJ databases">
        <title>Actinoallomurus iriomotensis NBRC 103681.</title>
        <authorList>
            <person name="Ichikawa N."/>
            <person name="Sato H."/>
            <person name="Tonouchi N."/>
        </authorList>
    </citation>
    <scope>NUCLEOTIDE SEQUENCE</scope>
    <source>
        <strain evidence="15">NBRC 103681</strain>
    </source>
</reference>
<dbReference type="GO" id="GO:0005886">
    <property type="term" value="C:plasma membrane"/>
    <property type="evidence" value="ECO:0007669"/>
    <property type="project" value="UniProtKB-SubCell"/>
</dbReference>
<dbReference type="SMART" id="SM00387">
    <property type="entry name" value="HATPase_c"/>
    <property type="match status" value="1"/>
</dbReference>
<dbReference type="EMBL" id="BSTJ01000001">
    <property type="protein sequence ID" value="GLY73337.1"/>
    <property type="molecule type" value="Genomic_DNA"/>
</dbReference>
<dbReference type="RefSeq" id="WP_285618614.1">
    <property type="nucleotide sequence ID" value="NZ_BSTJ01000001.1"/>
</dbReference>
<dbReference type="CDD" id="cd06225">
    <property type="entry name" value="HAMP"/>
    <property type="match status" value="1"/>
</dbReference>
<dbReference type="AlphaFoldDB" id="A0A9W6RFW6"/>
<comment type="subcellular location">
    <subcellularLocation>
        <location evidence="3">Cell membrane</location>
    </subcellularLocation>
</comment>
<organism evidence="15 16">
    <name type="scientific">Actinoallomurus iriomotensis</name>
    <dbReference type="NCBI Taxonomy" id="478107"/>
    <lineage>
        <taxon>Bacteria</taxon>
        <taxon>Bacillati</taxon>
        <taxon>Actinomycetota</taxon>
        <taxon>Actinomycetes</taxon>
        <taxon>Streptosporangiales</taxon>
        <taxon>Thermomonosporaceae</taxon>
        <taxon>Actinoallomurus</taxon>
    </lineage>
</organism>
<evidence type="ECO:0000256" key="2">
    <source>
        <dbReference type="ARBA" id="ARBA00001968"/>
    </source>
</evidence>
<comment type="cofactor">
    <cofactor evidence="2">
        <name>a divalent metal cation</name>
        <dbReference type="ChEBI" id="CHEBI:60240"/>
    </cofactor>
</comment>
<feature type="domain" description="HAMP" evidence="14">
    <location>
        <begin position="187"/>
        <end position="240"/>
    </location>
</feature>
<keyword evidence="7 12" id="KW-0812">Transmembrane</keyword>
<keyword evidence="5" id="KW-0597">Phosphoprotein</keyword>
<dbReference type="SMART" id="SM00388">
    <property type="entry name" value="HisKA"/>
    <property type="match status" value="1"/>
</dbReference>
<dbReference type="InterPro" id="IPR036890">
    <property type="entry name" value="HATPase_C_sf"/>
</dbReference>
<dbReference type="InterPro" id="IPR036097">
    <property type="entry name" value="HisK_dim/P_sf"/>
</dbReference>
<proteinExistence type="predicted"/>
<keyword evidence="8 15" id="KW-0418">Kinase</keyword>
<dbReference type="InterPro" id="IPR003660">
    <property type="entry name" value="HAMP_dom"/>
</dbReference>
<dbReference type="CDD" id="cd00082">
    <property type="entry name" value="HisKA"/>
    <property type="match status" value="1"/>
</dbReference>
<evidence type="ECO:0000256" key="1">
    <source>
        <dbReference type="ARBA" id="ARBA00000085"/>
    </source>
</evidence>
<evidence type="ECO:0000256" key="10">
    <source>
        <dbReference type="ARBA" id="ARBA00023012"/>
    </source>
</evidence>
<dbReference type="PANTHER" id="PTHR45436:SF5">
    <property type="entry name" value="SENSOR HISTIDINE KINASE TRCS"/>
    <property type="match status" value="1"/>
</dbReference>
<evidence type="ECO:0000256" key="12">
    <source>
        <dbReference type="SAM" id="Phobius"/>
    </source>
</evidence>
<dbReference type="Pfam" id="PF02518">
    <property type="entry name" value="HATPase_c"/>
    <property type="match status" value="1"/>
</dbReference>
<dbReference type="SMART" id="SM00304">
    <property type="entry name" value="HAMP"/>
    <property type="match status" value="1"/>
</dbReference>
<dbReference type="GO" id="GO:0005509">
    <property type="term" value="F:calcium ion binding"/>
    <property type="evidence" value="ECO:0007669"/>
    <property type="project" value="UniProtKB-ARBA"/>
</dbReference>
<gene>
    <name evidence="15" type="ORF">Airi01_016040</name>
</gene>
<dbReference type="InterPro" id="IPR003661">
    <property type="entry name" value="HisK_dim/P_dom"/>
</dbReference>
<protein>
    <recommendedName>
        <fullName evidence="4">histidine kinase</fullName>
        <ecNumber evidence="4">2.7.13.3</ecNumber>
    </recommendedName>
</protein>
<dbReference type="Proteomes" id="UP001165135">
    <property type="component" value="Unassembled WGS sequence"/>
</dbReference>
<dbReference type="Gene3D" id="3.30.565.10">
    <property type="entry name" value="Histidine kinase-like ATPase, C-terminal domain"/>
    <property type="match status" value="1"/>
</dbReference>
<comment type="caution">
    <text evidence="15">The sequence shown here is derived from an EMBL/GenBank/DDBJ whole genome shotgun (WGS) entry which is preliminary data.</text>
</comment>
<keyword evidence="9 12" id="KW-1133">Transmembrane helix</keyword>
<dbReference type="InterPro" id="IPR003594">
    <property type="entry name" value="HATPase_dom"/>
</dbReference>
<dbReference type="SUPFAM" id="SSF55874">
    <property type="entry name" value="ATPase domain of HSP90 chaperone/DNA topoisomerase II/histidine kinase"/>
    <property type="match status" value="1"/>
</dbReference>
<dbReference type="FunFam" id="3.30.565.10:FF:000006">
    <property type="entry name" value="Sensor histidine kinase WalK"/>
    <property type="match status" value="1"/>
</dbReference>
<dbReference type="CDD" id="cd00075">
    <property type="entry name" value="HATPase"/>
    <property type="match status" value="1"/>
</dbReference>
<dbReference type="Pfam" id="PF00672">
    <property type="entry name" value="HAMP"/>
    <property type="match status" value="1"/>
</dbReference>
<evidence type="ECO:0000259" key="13">
    <source>
        <dbReference type="PROSITE" id="PS50109"/>
    </source>
</evidence>
<dbReference type="InterPro" id="IPR050428">
    <property type="entry name" value="TCS_sensor_his_kinase"/>
</dbReference>
<dbReference type="PROSITE" id="PS50109">
    <property type="entry name" value="HIS_KIN"/>
    <property type="match status" value="1"/>
</dbReference>
<feature type="transmembrane region" description="Helical" evidence="12">
    <location>
        <begin position="163"/>
        <end position="186"/>
    </location>
</feature>
<dbReference type="Gene3D" id="6.10.340.10">
    <property type="match status" value="1"/>
</dbReference>
<dbReference type="SUPFAM" id="SSF47384">
    <property type="entry name" value="Homodimeric domain of signal transducing histidine kinase"/>
    <property type="match status" value="1"/>
</dbReference>
<evidence type="ECO:0000313" key="15">
    <source>
        <dbReference type="EMBL" id="GLY73337.1"/>
    </source>
</evidence>
<dbReference type="Gene3D" id="1.10.287.130">
    <property type="match status" value="1"/>
</dbReference>
<dbReference type="InterPro" id="IPR005467">
    <property type="entry name" value="His_kinase_dom"/>
</dbReference>
<comment type="catalytic activity">
    <reaction evidence="1">
        <text>ATP + protein L-histidine = ADP + protein N-phospho-L-histidine.</text>
        <dbReference type="EC" id="2.7.13.3"/>
    </reaction>
</comment>
<feature type="domain" description="Histidine kinase" evidence="13">
    <location>
        <begin position="262"/>
        <end position="480"/>
    </location>
</feature>
<accession>A0A9W6RFW6</accession>
<name>A0A9W6RFW6_9ACTN</name>
<evidence type="ECO:0000256" key="5">
    <source>
        <dbReference type="ARBA" id="ARBA00022553"/>
    </source>
</evidence>
<keyword evidence="10" id="KW-0902">Two-component regulatory system</keyword>
<keyword evidence="11 12" id="KW-0472">Membrane</keyword>
<dbReference type="FunFam" id="1.10.287.130:FF:000001">
    <property type="entry name" value="Two-component sensor histidine kinase"/>
    <property type="match status" value="1"/>
</dbReference>
<dbReference type="PRINTS" id="PR00344">
    <property type="entry name" value="BCTRLSENSOR"/>
</dbReference>
<evidence type="ECO:0000256" key="11">
    <source>
        <dbReference type="ARBA" id="ARBA00023136"/>
    </source>
</evidence>
<evidence type="ECO:0000256" key="4">
    <source>
        <dbReference type="ARBA" id="ARBA00012438"/>
    </source>
</evidence>
<keyword evidence="6" id="KW-0808">Transferase</keyword>
<dbReference type="PROSITE" id="PS50885">
    <property type="entry name" value="HAMP"/>
    <property type="match status" value="1"/>
</dbReference>
<evidence type="ECO:0000256" key="3">
    <source>
        <dbReference type="ARBA" id="ARBA00004236"/>
    </source>
</evidence>
<sequence length="493" mass="52337">MPPWLTRLSARTPLRVKLIAASLALVALALVAVSVASVSAMRGYLLDKTDRQLTGFARVTARVISQPGPTQTKVPVTGQFVVQVRDATGRVLADSGKSIWRDSVPDPAVPQDAVWLATHAEQAVTVGAVSGDGHWRVHIEPIAGGYVVVAADLRDVARTTGRLIGVEIVVGSIVLVLVMGLGIAIVRASLRPLVHIEHTAEGIAAGDLSRRVPDADPRTEVGRLGNALNGMLTQIETAFRAQAKSEATARESEERMRRFIADASHELRTPLAVIRGFAEYYRQRSDVPPDELDRLIGRVEDEAARMGVLVDDLLLLARLDQQRPLARKPVDLLALAADAVHDARVVDGSREITLSVRSGSAFIVTGDEVRLRQVIGNLVSNALRHTPSGTPVEVVVRSGLLGGSPAAVLEVVDSGPGMPPEQADRVFERFYRADPARSRGGTGLGLAIVAGLVEAHGGTVSVETAPGEGATFRVILPLDPDAVETDAVESAPL</sequence>
<dbReference type="GO" id="GO:0000155">
    <property type="term" value="F:phosphorelay sensor kinase activity"/>
    <property type="evidence" value="ECO:0007669"/>
    <property type="project" value="InterPro"/>
</dbReference>
<dbReference type="PANTHER" id="PTHR45436">
    <property type="entry name" value="SENSOR HISTIDINE KINASE YKOH"/>
    <property type="match status" value="1"/>
</dbReference>
<evidence type="ECO:0000259" key="14">
    <source>
        <dbReference type="PROSITE" id="PS50885"/>
    </source>
</evidence>
<dbReference type="EC" id="2.7.13.3" evidence="4"/>
<dbReference type="Pfam" id="PF00512">
    <property type="entry name" value="HisKA"/>
    <property type="match status" value="1"/>
</dbReference>
<dbReference type="InterPro" id="IPR004358">
    <property type="entry name" value="Sig_transdc_His_kin-like_C"/>
</dbReference>
<dbReference type="SUPFAM" id="SSF158472">
    <property type="entry name" value="HAMP domain-like"/>
    <property type="match status" value="1"/>
</dbReference>
<evidence type="ECO:0000256" key="6">
    <source>
        <dbReference type="ARBA" id="ARBA00022679"/>
    </source>
</evidence>
<evidence type="ECO:0000256" key="9">
    <source>
        <dbReference type="ARBA" id="ARBA00022989"/>
    </source>
</evidence>
<evidence type="ECO:0000256" key="7">
    <source>
        <dbReference type="ARBA" id="ARBA00022692"/>
    </source>
</evidence>